<dbReference type="GO" id="GO:0016787">
    <property type="term" value="F:hydrolase activity"/>
    <property type="evidence" value="ECO:0007669"/>
    <property type="project" value="UniProtKB-KW"/>
</dbReference>
<dbReference type="InterPro" id="IPR013094">
    <property type="entry name" value="AB_hydrolase_3"/>
</dbReference>
<accession>A0A4R4V1N0</accession>
<dbReference type="Gene3D" id="3.40.50.1820">
    <property type="entry name" value="alpha/beta hydrolase"/>
    <property type="match status" value="1"/>
</dbReference>
<comment type="caution">
    <text evidence="3">The sequence shown here is derived from an EMBL/GenBank/DDBJ whole genome shotgun (WGS) entry which is preliminary data.</text>
</comment>
<protein>
    <submittedName>
        <fullName evidence="3">Alpha/beta hydrolase</fullName>
    </submittedName>
</protein>
<feature type="domain" description="Alpha/beta hydrolase fold-3" evidence="2">
    <location>
        <begin position="88"/>
        <end position="165"/>
    </location>
</feature>
<evidence type="ECO:0000259" key="2">
    <source>
        <dbReference type="Pfam" id="PF07859"/>
    </source>
</evidence>
<dbReference type="PANTHER" id="PTHR48081">
    <property type="entry name" value="AB HYDROLASE SUPERFAMILY PROTEIN C4A8.06C"/>
    <property type="match status" value="1"/>
</dbReference>
<name>A0A4R4V1N0_9ACTN</name>
<dbReference type="SUPFAM" id="SSF53474">
    <property type="entry name" value="alpha/beta-Hydrolases"/>
    <property type="match status" value="1"/>
</dbReference>
<evidence type="ECO:0000313" key="4">
    <source>
        <dbReference type="Proteomes" id="UP000295258"/>
    </source>
</evidence>
<feature type="non-terminal residue" evidence="3">
    <location>
        <position position="165"/>
    </location>
</feature>
<dbReference type="RefSeq" id="WP_132603214.1">
    <property type="nucleotide sequence ID" value="NZ_SMKO01000167.1"/>
</dbReference>
<evidence type="ECO:0000256" key="1">
    <source>
        <dbReference type="ARBA" id="ARBA00022801"/>
    </source>
</evidence>
<organism evidence="3 4">
    <name type="scientific">Nonomuraea deserti</name>
    <dbReference type="NCBI Taxonomy" id="1848322"/>
    <lineage>
        <taxon>Bacteria</taxon>
        <taxon>Bacillati</taxon>
        <taxon>Actinomycetota</taxon>
        <taxon>Actinomycetes</taxon>
        <taxon>Streptosporangiales</taxon>
        <taxon>Streptosporangiaceae</taxon>
        <taxon>Nonomuraea</taxon>
    </lineage>
</organism>
<sequence length="165" mass="17610">MAFHPNLDPELRAGLEESALPEIDLSTLSYEDLTRHRSQINEMLAVAPVPETDVVIEDRHVPGPSGAPDIRLRIYRPPGGGEGRPALYWIHGGGMIIGKPEMDDASMVGFVEELGVVAVSVDYRLAPEHPHPAPVEDCYAGLAWTAKSAAELGIDPGRLAVGGAS</sequence>
<dbReference type="InterPro" id="IPR050300">
    <property type="entry name" value="GDXG_lipolytic_enzyme"/>
</dbReference>
<dbReference type="EMBL" id="SMKO01000167">
    <property type="protein sequence ID" value="TDC96072.1"/>
    <property type="molecule type" value="Genomic_DNA"/>
</dbReference>
<evidence type="ECO:0000313" key="3">
    <source>
        <dbReference type="EMBL" id="TDC96072.1"/>
    </source>
</evidence>
<dbReference type="Proteomes" id="UP000295258">
    <property type="component" value="Unassembled WGS sequence"/>
</dbReference>
<dbReference type="AlphaFoldDB" id="A0A4R4V1N0"/>
<keyword evidence="4" id="KW-1185">Reference proteome</keyword>
<keyword evidence="1 3" id="KW-0378">Hydrolase</keyword>
<reference evidence="3 4" key="1">
    <citation type="submission" date="2019-03" db="EMBL/GenBank/DDBJ databases">
        <title>Draft genome sequences of novel Actinobacteria.</title>
        <authorList>
            <person name="Sahin N."/>
            <person name="Ay H."/>
            <person name="Saygin H."/>
        </authorList>
    </citation>
    <scope>NUCLEOTIDE SEQUENCE [LARGE SCALE GENOMIC DNA]</scope>
    <source>
        <strain evidence="3 4">KC310</strain>
    </source>
</reference>
<dbReference type="Pfam" id="PF07859">
    <property type="entry name" value="Abhydrolase_3"/>
    <property type="match status" value="1"/>
</dbReference>
<proteinExistence type="predicted"/>
<gene>
    <name evidence="3" type="ORF">E1292_38695</name>
</gene>
<dbReference type="PANTHER" id="PTHR48081:SF8">
    <property type="entry name" value="ALPHA_BETA HYDROLASE FOLD-3 DOMAIN-CONTAINING PROTEIN-RELATED"/>
    <property type="match status" value="1"/>
</dbReference>
<dbReference type="InterPro" id="IPR029058">
    <property type="entry name" value="AB_hydrolase_fold"/>
</dbReference>